<name>A0A0B6Z935_9EUPU</name>
<evidence type="ECO:0000313" key="3">
    <source>
        <dbReference type="EMBL" id="CEK64250.1"/>
    </source>
</evidence>
<feature type="transmembrane region" description="Helical" evidence="1">
    <location>
        <begin position="35"/>
        <end position="58"/>
    </location>
</feature>
<keyword evidence="2" id="KW-0732">Signal</keyword>
<keyword evidence="1" id="KW-1133">Transmembrane helix</keyword>
<evidence type="ECO:0000256" key="1">
    <source>
        <dbReference type="SAM" id="Phobius"/>
    </source>
</evidence>
<dbReference type="EMBL" id="HACG01017385">
    <property type="protein sequence ID" value="CEK64250.1"/>
    <property type="molecule type" value="Transcribed_RNA"/>
</dbReference>
<proteinExistence type="predicted"/>
<evidence type="ECO:0000256" key="2">
    <source>
        <dbReference type="SAM" id="SignalP"/>
    </source>
</evidence>
<dbReference type="AlphaFoldDB" id="A0A0B6Z935"/>
<feature type="signal peptide" evidence="2">
    <location>
        <begin position="1"/>
        <end position="16"/>
    </location>
</feature>
<feature type="chain" id="PRO_5002110990" description="G-protein coupled receptors family 1 profile domain-containing protein" evidence="2">
    <location>
        <begin position="17"/>
        <end position="95"/>
    </location>
</feature>
<protein>
    <recommendedName>
        <fullName evidence="4">G-protein coupled receptors family 1 profile domain-containing protein</fullName>
    </recommendedName>
</protein>
<organism evidence="3">
    <name type="scientific">Arion vulgaris</name>
    <dbReference type="NCBI Taxonomy" id="1028688"/>
    <lineage>
        <taxon>Eukaryota</taxon>
        <taxon>Metazoa</taxon>
        <taxon>Spiralia</taxon>
        <taxon>Lophotrochozoa</taxon>
        <taxon>Mollusca</taxon>
        <taxon>Gastropoda</taxon>
        <taxon>Heterobranchia</taxon>
        <taxon>Euthyneura</taxon>
        <taxon>Panpulmonata</taxon>
        <taxon>Eupulmonata</taxon>
        <taxon>Stylommatophora</taxon>
        <taxon>Helicina</taxon>
        <taxon>Arionoidea</taxon>
        <taxon>Arionidae</taxon>
        <taxon>Arion</taxon>
    </lineage>
</organism>
<evidence type="ECO:0008006" key="4">
    <source>
        <dbReference type="Google" id="ProtNLM"/>
    </source>
</evidence>
<feature type="non-terminal residue" evidence="3">
    <location>
        <position position="95"/>
    </location>
</feature>
<gene>
    <name evidence="3" type="primary">ORF51122</name>
</gene>
<reference evidence="3" key="1">
    <citation type="submission" date="2014-12" db="EMBL/GenBank/DDBJ databases">
        <title>Insight into the proteome of Arion vulgaris.</title>
        <authorList>
            <person name="Aradska J."/>
            <person name="Bulat T."/>
            <person name="Smidak R."/>
            <person name="Sarate P."/>
            <person name="Gangsoo J."/>
            <person name="Sialana F."/>
            <person name="Bilban M."/>
            <person name="Lubec G."/>
        </authorList>
    </citation>
    <scope>NUCLEOTIDE SEQUENCE</scope>
    <source>
        <tissue evidence="3">Skin</tissue>
    </source>
</reference>
<keyword evidence="1" id="KW-0472">Membrane</keyword>
<accession>A0A0B6Z935</accession>
<sequence>MILLVLFLSLIGINAAEEADEKLSATEDSWRWSDFWLIHLIFNLLGYATIFVPGYIFIKYLRRIRYNDIAKPGRLQNLAVLCVFGKEQHTSLEEG</sequence>
<keyword evidence="1" id="KW-0812">Transmembrane</keyword>